<dbReference type="Gene3D" id="3.40.50.2000">
    <property type="entry name" value="Glycogen Phosphorylase B"/>
    <property type="match status" value="2"/>
</dbReference>
<sequence length="317" mass="36407">MKILIEIPNWLGDAVMSSPAVQNIIKAYPNAQITILGSFISNFVFKNYPNVEKFIINDSKNHKFRFLYLIKFARNLGKFDLAFSFRRSFSSKFMMKFVSSKKKFCYKRYTKDEIHLVIRYNDFINRSLNLSTLPGDLKLCYKKHDFKKKTLGINPGATYGSAKRWYPGEFAKVALSLSKEFDIVIFGGKNEIEIANDIENILVQNRVLNYQNLAGLTSVDELIEKIAGLSLFITNDSGPMHIAAAFKVPTIAIFGPTKFSETSQWNNPHSKIITKNLECSPCMKRVCPLEHHNCMKNIKAQDVLEEFKNLKKDMDER</sequence>
<dbReference type="EC" id="2.4.99.24" evidence="4"/>
<evidence type="ECO:0000256" key="5">
    <source>
        <dbReference type="ARBA" id="ARBA00047503"/>
    </source>
</evidence>
<comment type="similarity">
    <text evidence="3">Belongs to the glycosyltransferase 9 family.</text>
</comment>
<keyword evidence="1" id="KW-0328">Glycosyltransferase</keyword>
<proteinExistence type="inferred from homology"/>
<reference evidence="6 7" key="1">
    <citation type="submission" date="2019-09" db="EMBL/GenBank/DDBJ databases">
        <authorList>
            <person name="Silva M."/>
            <person name="Pereira G."/>
            <person name="Lopes-Da-Costa L."/>
            <person name="Silva E."/>
        </authorList>
    </citation>
    <scope>NUCLEOTIDE SEQUENCE [LARGE SCALE GENOMIC DNA]</scope>
    <source>
        <strain evidence="6 7">FMV-PI01</strain>
    </source>
</reference>
<evidence type="ECO:0000256" key="2">
    <source>
        <dbReference type="ARBA" id="ARBA00022679"/>
    </source>
</evidence>
<keyword evidence="7" id="KW-1185">Reference proteome</keyword>
<dbReference type="InterPro" id="IPR011910">
    <property type="entry name" value="RfaF"/>
</dbReference>
<comment type="caution">
    <text evidence="6">The sequence shown here is derived from an EMBL/GenBank/DDBJ whole genome shotgun (WGS) entry which is preliminary data.</text>
</comment>
<name>A0A6L5WHL9_9BACT</name>
<dbReference type="GO" id="GO:0008713">
    <property type="term" value="F:ADP-heptose-lipopolysaccharide heptosyltransferase activity"/>
    <property type="evidence" value="ECO:0007669"/>
    <property type="project" value="UniProtKB-EC"/>
</dbReference>
<dbReference type="InterPro" id="IPR051199">
    <property type="entry name" value="LPS_LOS_Heptosyltrfase"/>
</dbReference>
<dbReference type="InterPro" id="IPR002201">
    <property type="entry name" value="Glyco_trans_9"/>
</dbReference>
<organism evidence="6 7">
    <name type="scientific">Campylobacter portucalensis</name>
    <dbReference type="NCBI Taxonomy" id="2608384"/>
    <lineage>
        <taxon>Bacteria</taxon>
        <taxon>Pseudomonadati</taxon>
        <taxon>Campylobacterota</taxon>
        <taxon>Epsilonproteobacteria</taxon>
        <taxon>Campylobacterales</taxon>
        <taxon>Campylobacteraceae</taxon>
        <taxon>Campylobacter</taxon>
    </lineage>
</organism>
<dbReference type="Proteomes" id="UP000476338">
    <property type="component" value="Unassembled WGS sequence"/>
</dbReference>
<evidence type="ECO:0000313" key="7">
    <source>
        <dbReference type="Proteomes" id="UP000476338"/>
    </source>
</evidence>
<keyword evidence="2 6" id="KW-0808">Transferase</keyword>
<dbReference type="CDD" id="cd03789">
    <property type="entry name" value="GT9_LPS_heptosyltransferase"/>
    <property type="match status" value="1"/>
</dbReference>
<dbReference type="RefSeq" id="WP_154570812.1">
    <property type="nucleotide sequence ID" value="NZ_VWSJ01000016.1"/>
</dbReference>
<evidence type="ECO:0000256" key="4">
    <source>
        <dbReference type="ARBA" id="ARBA00044042"/>
    </source>
</evidence>
<evidence type="ECO:0000256" key="3">
    <source>
        <dbReference type="ARBA" id="ARBA00043995"/>
    </source>
</evidence>
<dbReference type="NCBIfam" id="TIGR02195">
    <property type="entry name" value="heptsyl_trn_II"/>
    <property type="match status" value="1"/>
</dbReference>
<dbReference type="PANTHER" id="PTHR30160">
    <property type="entry name" value="TETRAACYLDISACCHARIDE 4'-KINASE-RELATED"/>
    <property type="match status" value="1"/>
</dbReference>
<dbReference type="EMBL" id="VWSJ01000016">
    <property type="protein sequence ID" value="MSN96544.1"/>
    <property type="molecule type" value="Genomic_DNA"/>
</dbReference>
<gene>
    <name evidence="6" type="primary">waaF</name>
    <name evidence="6" type="ORF">F1B92_05075</name>
</gene>
<dbReference type="GO" id="GO:0009244">
    <property type="term" value="P:lipopolysaccharide core region biosynthetic process"/>
    <property type="evidence" value="ECO:0007669"/>
    <property type="project" value="TreeGrafter"/>
</dbReference>
<accession>A0A6L5WHL9</accession>
<protein>
    <recommendedName>
        <fullName evidence="4">lipopolysaccharide heptosyltransferase II</fullName>
        <ecNumber evidence="4">2.4.99.24</ecNumber>
    </recommendedName>
</protein>
<dbReference type="GO" id="GO:0005829">
    <property type="term" value="C:cytosol"/>
    <property type="evidence" value="ECO:0007669"/>
    <property type="project" value="TreeGrafter"/>
</dbReference>
<evidence type="ECO:0000313" key="6">
    <source>
        <dbReference type="EMBL" id="MSN96544.1"/>
    </source>
</evidence>
<reference evidence="6 7" key="2">
    <citation type="submission" date="2020-03" db="EMBL/GenBank/DDBJ databases">
        <title>Campylobacter portucalensis sp. nov., a new species of Campylobacter isolated from the reproductive tract of bulls.</title>
        <authorList>
            <person name="Silva M.F."/>
            <person name="Pereira G."/>
            <person name="Carneiro C."/>
            <person name="Hemphill A."/>
            <person name="Mateus L."/>
            <person name="Lopes-Da-Costa L."/>
            <person name="Silva E."/>
        </authorList>
    </citation>
    <scope>NUCLEOTIDE SEQUENCE [LARGE SCALE GENOMIC DNA]</scope>
    <source>
        <strain evidence="6 7">FMV-PI01</strain>
    </source>
</reference>
<dbReference type="PANTHER" id="PTHR30160:SF7">
    <property type="entry name" value="ADP-HEPTOSE--LPS HEPTOSYLTRANSFERASE 2"/>
    <property type="match status" value="1"/>
</dbReference>
<evidence type="ECO:0000256" key="1">
    <source>
        <dbReference type="ARBA" id="ARBA00022676"/>
    </source>
</evidence>
<dbReference type="AlphaFoldDB" id="A0A6L5WHL9"/>
<dbReference type="Pfam" id="PF01075">
    <property type="entry name" value="Glyco_transf_9"/>
    <property type="match status" value="1"/>
</dbReference>
<comment type="catalytic activity">
    <reaction evidence="5">
        <text>an L-alpha-D-Hep-(1-&gt;5)-[alpha-Kdo-(2-&gt;4)]-alpha-Kdo-(2-&gt;6)-lipid A + ADP-L-glycero-beta-D-manno-heptose = an L-alpha-D-Hep-(1-&gt;3)-L-alpha-D-Hep-(1-&gt;5)-[alpha-Kdo-(2-&gt;4)]-alpha-Kdo-(2-&gt;6)-lipid A + ADP + H(+)</text>
        <dbReference type="Rhea" id="RHEA:74071"/>
        <dbReference type="ChEBI" id="CHEBI:15378"/>
        <dbReference type="ChEBI" id="CHEBI:61506"/>
        <dbReference type="ChEBI" id="CHEBI:193068"/>
        <dbReference type="ChEBI" id="CHEBI:193069"/>
        <dbReference type="ChEBI" id="CHEBI:456216"/>
        <dbReference type="EC" id="2.4.99.24"/>
    </reaction>
</comment>
<dbReference type="SUPFAM" id="SSF53756">
    <property type="entry name" value="UDP-Glycosyltransferase/glycogen phosphorylase"/>
    <property type="match status" value="1"/>
</dbReference>